<dbReference type="InterPro" id="IPR047650">
    <property type="entry name" value="Transpos_IS110"/>
</dbReference>
<dbReference type="Pfam" id="PF02371">
    <property type="entry name" value="Transposase_20"/>
    <property type="match status" value="1"/>
</dbReference>
<evidence type="ECO:0000313" key="3">
    <source>
        <dbReference type="Proteomes" id="UP000545286"/>
    </source>
</evidence>
<evidence type="ECO:0000259" key="1">
    <source>
        <dbReference type="PROSITE" id="PS50943"/>
    </source>
</evidence>
<keyword evidence="3" id="KW-1185">Reference proteome</keyword>
<dbReference type="GO" id="GO:0003677">
    <property type="term" value="F:DNA binding"/>
    <property type="evidence" value="ECO:0007669"/>
    <property type="project" value="InterPro"/>
</dbReference>
<proteinExistence type="predicted"/>
<dbReference type="GO" id="GO:0004803">
    <property type="term" value="F:transposase activity"/>
    <property type="evidence" value="ECO:0007669"/>
    <property type="project" value="InterPro"/>
</dbReference>
<feature type="domain" description="HTH cro/C1-type" evidence="1">
    <location>
        <begin position="250"/>
        <end position="284"/>
    </location>
</feature>
<dbReference type="PROSITE" id="PS50943">
    <property type="entry name" value="HTH_CROC1"/>
    <property type="match status" value="1"/>
</dbReference>
<dbReference type="Proteomes" id="UP000545286">
    <property type="component" value="Unassembled WGS sequence"/>
</dbReference>
<gene>
    <name evidence="2" type="ORF">FHX72_002154</name>
</gene>
<dbReference type="GO" id="GO:0006313">
    <property type="term" value="P:DNA transposition"/>
    <property type="evidence" value="ECO:0007669"/>
    <property type="project" value="InterPro"/>
</dbReference>
<dbReference type="InterPro" id="IPR003346">
    <property type="entry name" value="Transposase_20"/>
</dbReference>
<accession>A0A7W4YEX0</accession>
<dbReference type="PANTHER" id="PTHR33055:SF16">
    <property type="entry name" value="TRANSPOSASE FOR INSERTION SEQUENCE ELEMENT IS1547"/>
    <property type="match status" value="1"/>
</dbReference>
<evidence type="ECO:0000313" key="2">
    <source>
        <dbReference type="EMBL" id="MBB2958009.1"/>
    </source>
</evidence>
<dbReference type="CDD" id="cd00093">
    <property type="entry name" value="HTH_XRE"/>
    <property type="match status" value="1"/>
</dbReference>
<dbReference type="EMBL" id="JACHWJ010000003">
    <property type="protein sequence ID" value="MBB2958009.1"/>
    <property type="molecule type" value="Genomic_DNA"/>
</dbReference>
<dbReference type="SUPFAM" id="SSF47413">
    <property type="entry name" value="lambda repressor-like DNA-binding domains"/>
    <property type="match status" value="1"/>
</dbReference>
<dbReference type="InterPro" id="IPR001387">
    <property type="entry name" value="Cro/C1-type_HTH"/>
</dbReference>
<protein>
    <submittedName>
        <fullName evidence="2">Transposase</fullName>
    </submittedName>
</protein>
<sequence length="299" mass="32471">MDAYAAARTALAQDEHATPKAGAGQVEAIRYLLVARRSAVKARTAAIVQIKSLLVTAPDLIRERYRSLGDKALIAALARLRLSTDPLLAAVGQGLRSLARRHQLLGEEVSDLDQALAALTAAANPALVAAKGIGTITAAQLLVTAGDNPDRLRSEASFAALAGVSPIPASSGKTTRHRLNRGGDRQANAALHRIALVRMSYEPRTRDYVARKRALGHSNKEIIRCLKRALAREVFTLLTTRVEVPVIDDLRPLRQARKLSLTTVAEHFNVWPATISKLERGKHRDDDLANSYREWLTAA</sequence>
<name>A0A7W4YEX0_9MICO</name>
<dbReference type="InterPro" id="IPR010982">
    <property type="entry name" value="Lambda_DNA-bd_dom_sf"/>
</dbReference>
<organism evidence="2 3">
    <name type="scientific">Pseudoclavibacter helvolus</name>
    <dbReference type="NCBI Taxonomy" id="255205"/>
    <lineage>
        <taxon>Bacteria</taxon>
        <taxon>Bacillati</taxon>
        <taxon>Actinomycetota</taxon>
        <taxon>Actinomycetes</taxon>
        <taxon>Micrococcales</taxon>
        <taxon>Microbacteriaceae</taxon>
        <taxon>Pseudoclavibacter</taxon>
    </lineage>
</organism>
<dbReference type="AlphaFoldDB" id="A0A7W4YEX0"/>
<dbReference type="PANTHER" id="PTHR33055">
    <property type="entry name" value="TRANSPOSASE FOR INSERTION SEQUENCE ELEMENT IS1111A"/>
    <property type="match status" value="1"/>
</dbReference>
<reference evidence="2 3" key="1">
    <citation type="submission" date="2020-08" db="EMBL/GenBank/DDBJ databases">
        <title>Sequencing the genomes of 1000 actinobacteria strains.</title>
        <authorList>
            <person name="Klenk H.-P."/>
        </authorList>
    </citation>
    <scope>NUCLEOTIDE SEQUENCE [LARGE SCALE GENOMIC DNA]</scope>
    <source>
        <strain evidence="2 3">DSM 20419</strain>
    </source>
</reference>
<comment type="caution">
    <text evidence="2">The sequence shown here is derived from an EMBL/GenBank/DDBJ whole genome shotgun (WGS) entry which is preliminary data.</text>
</comment>